<protein>
    <submittedName>
        <fullName evidence="1">DUF2521 family protein</fullName>
    </submittedName>
</protein>
<evidence type="ECO:0000313" key="2">
    <source>
        <dbReference type="Proteomes" id="UP001589836"/>
    </source>
</evidence>
<dbReference type="RefSeq" id="WP_377351407.1">
    <property type="nucleotide sequence ID" value="NZ_JBHLTP010000021.1"/>
</dbReference>
<gene>
    <name evidence="1" type="ORF">ACFFGV_19400</name>
</gene>
<comment type="caution">
    <text evidence="1">The sequence shown here is derived from an EMBL/GenBank/DDBJ whole genome shotgun (WGS) entry which is preliminary data.</text>
</comment>
<dbReference type="Proteomes" id="UP001589836">
    <property type="component" value="Unassembled WGS sequence"/>
</dbReference>
<proteinExistence type="predicted"/>
<keyword evidence="2" id="KW-1185">Reference proteome</keyword>
<reference evidence="1 2" key="1">
    <citation type="submission" date="2024-09" db="EMBL/GenBank/DDBJ databases">
        <authorList>
            <person name="Sun Q."/>
            <person name="Mori K."/>
        </authorList>
    </citation>
    <scope>NUCLEOTIDE SEQUENCE [LARGE SCALE GENOMIC DNA]</scope>
    <source>
        <strain evidence="1 2">NCAIM B.02529</strain>
    </source>
</reference>
<organism evidence="1 2">
    <name type="scientific">Pontibacillus salicampi</name>
    <dbReference type="NCBI Taxonomy" id="1449801"/>
    <lineage>
        <taxon>Bacteria</taxon>
        <taxon>Bacillati</taxon>
        <taxon>Bacillota</taxon>
        <taxon>Bacilli</taxon>
        <taxon>Bacillales</taxon>
        <taxon>Bacillaceae</taxon>
        <taxon>Pontibacillus</taxon>
    </lineage>
</organism>
<dbReference type="Pfam" id="PF10730">
    <property type="entry name" value="DUF2521"/>
    <property type="match status" value="1"/>
</dbReference>
<name>A0ABV6LU26_9BACI</name>
<accession>A0ABV6LU26</accession>
<sequence>MSVVPLEQLRLNKQLAFERNLLRELTLDEVQKDVEGSFRSLFLSYYVYDTAIREEAVEQAMEAYLLGAEASQYLCNGDDVKEVSSRYRVELDTIVYDFYDYLDYWQEATARNGWFALRGERICRDFFQRWWTLGMEKGKIRRRLKLD</sequence>
<dbReference type="InterPro" id="IPR019667">
    <property type="entry name" value="Uncharacterised_YbaK"/>
</dbReference>
<dbReference type="EMBL" id="JBHLTP010000021">
    <property type="protein sequence ID" value="MFC0525748.1"/>
    <property type="molecule type" value="Genomic_DNA"/>
</dbReference>
<evidence type="ECO:0000313" key="1">
    <source>
        <dbReference type="EMBL" id="MFC0525748.1"/>
    </source>
</evidence>